<dbReference type="RefSeq" id="WP_109460446.1">
    <property type="nucleotide sequence ID" value="NZ_QFBC01000012.1"/>
</dbReference>
<accession>A0A2U2DL57</accession>
<gene>
    <name evidence="1" type="ORF">DEM27_22245</name>
</gene>
<evidence type="ECO:0000313" key="2">
    <source>
        <dbReference type="Proteomes" id="UP000245252"/>
    </source>
</evidence>
<comment type="caution">
    <text evidence="1">The sequence shown here is derived from an EMBL/GenBank/DDBJ whole genome shotgun (WGS) entry which is preliminary data.</text>
</comment>
<dbReference type="Proteomes" id="UP000245252">
    <property type="component" value="Unassembled WGS sequence"/>
</dbReference>
<sequence length="66" mass="7380">MTAPFNSLQKIASLDELRMVYEQACASRGIDTDSEAGKSLEFLMLQLHSQGVHDRSRLADIARLFP</sequence>
<protein>
    <submittedName>
        <fullName evidence="1">Uncharacterized protein</fullName>
    </submittedName>
</protein>
<reference evidence="1 2" key="1">
    <citation type="submission" date="2018-05" db="EMBL/GenBank/DDBJ databases">
        <title>The draft genome of strain NS-104.</title>
        <authorList>
            <person name="Hang P."/>
            <person name="Jiang J."/>
        </authorList>
    </citation>
    <scope>NUCLEOTIDE SEQUENCE [LARGE SCALE GENOMIC DNA]</scope>
    <source>
        <strain evidence="1 2">NS-104</strain>
    </source>
</reference>
<evidence type="ECO:0000313" key="1">
    <source>
        <dbReference type="EMBL" id="PWE54039.1"/>
    </source>
</evidence>
<dbReference type="EMBL" id="QFBC01000012">
    <property type="protein sequence ID" value="PWE54039.1"/>
    <property type="molecule type" value="Genomic_DNA"/>
</dbReference>
<dbReference type="OrthoDB" id="8301347at2"/>
<name>A0A2U2DL57_9HYPH</name>
<keyword evidence="2" id="KW-1185">Reference proteome</keyword>
<proteinExistence type="predicted"/>
<organism evidence="1 2">
    <name type="scientific">Metarhizobium album</name>
    <dbReference type="NCBI Taxonomy" id="2182425"/>
    <lineage>
        <taxon>Bacteria</taxon>
        <taxon>Pseudomonadati</taxon>
        <taxon>Pseudomonadota</taxon>
        <taxon>Alphaproteobacteria</taxon>
        <taxon>Hyphomicrobiales</taxon>
        <taxon>Rhizobiaceae</taxon>
        <taxon>Metarhizobium</taxon>
    </lineage>
</organism>
<dbReference type="AlphaFoldDB" id="A0A2U2DL57"/>